<dbReference type="InterPro" id="IPR011050">
    <property type="entry name" value="Pectin_lyase_fold/virulence"/>
</dbReference>
<dbReference type="SUPFAM" id="SSF51126">
    <property type="entry name" value="Pectin lyase-like"/>
    <property type="match status" value="1"/>
</dbReference>
<reference evidence="2 3" key="1">
    <citation type="submission" date="2018-10" db="EMBL/GenBank/DDBJ databases">
        <title>Cohnella sp. M2MS4P-1, whole genome shotgun sequence.</title>
        <authorList>
            <person name="Tuo L."/>
        </authorList>
    </citation>
    <scope>NUCLEOTIDE SEQUENCE [LARGE SCALE GENOMIC DNA]</scope>
    <source>
        <strain evidence="2 3">M2MS4P-1</strain>
    </source>
</reference>
<keyword evidence="3" id="KW-1185">Reference proteome</keyword>
<protein>
    <submittedName>
        <fullName evidence="2">DUF1565 domain-containing protein</fullName>
    </submittedName>
</protein>
<name>A0A494XGT3_9BACL</name>
<feature type="domain" description="DUF1565" evidence="1">
    <location>
        <begin position="9"/>
        <end position="49"/>
    </location>
</feature>
<evidence type="ECO:0000313" key="3">
    <source>
        <dbReference type="Proteomes" id="UP000282076"/>
    </source>
</evidence>
<dbReference type="Proteomes" id="UP000282076">
    <property type="component" value="Unassembled WGS sequence"/>
</dbReference>
<dbReference type="AlphaFoldDB" id="A0A494XGT3"/>
<dbReference type="InterPro" id="IPR011459">
    <property type="entry name" value="DUF1565"/>
</dbReference>
<dbReference type="PANTHER" id="PTHR36453:SF1">
    <property type="entry name" value="RIGHT HANDED BETA HELIX DOMAIN-CONTAINING PROTEIN"/>
    <property type="match status" value="1"/>
</dbReference>
<dbReference type="EMBL" id="RBZM01000008">
    <property type="protein sequence ID" value="RKP49870.1"/>
    <property type="molecule type" value="Genomic_DNA"/>
</dbReference>
<dbReference type="InterPro" id="IPR012334">
    <property type="entry name" value="Pectin_lyas_fold"/>
</dbReference>
<evidence type="ECO:0000313" key="2">
    <source>
        <dbReference type="EMBL" id="RKP49870.1"/>
    </source>
</evidence>
<dbReference type="PANTHER" id="PTHR36453">
    <property type="entry name" value="SECRETED PROTEIN-RELATED"/>
    <property type="match status" value="1"/>
</dbReference>
<sequence length="575" mass="62820">MMNYYVSLNGSDSNDGASVQSPFRTIGQAASLVEPGDTVYIRGGTYRETITPANGGTADRPIKFRAYEGEDVLISGLDVLPTDWTRYSEEIYYTDCKMNLEDQNAVFVDGESMVYARWPNKTGSSPMTNDGAEVDDGTLTSITDADMPNPFPGFYDGAVVWCIAGAKWKAWGTTIESSGNGTIRFAIPGDMGDYHNPGDTTRGDRNYYYIAGKLELLDAEKEWFYDSNISRLYLYAPGGGNPAFRTVEIKARVLAIDLTGKSYIHIQGIHIKGASMIITGDHNLVDGMTASHLFSHNARGMYHTHPATANGIRITGSHNTVQNGDFGYSDGNIFLIDAGADNVITNNYIHDGDLNGCYDALIRLEDNSDDHGFTTITYNTLYNTGRSAVHFIRPARFEHNEVYGTNIVGDDGSAIYMGSDLLHSTVAYNIVHDIYWQSGSRAGVVSGIYMDGGAHNAIAHHNVVYNIGQDAAFRMNAPTEGGRHLYNNTTYNTPEPFVTTWGEPEFAEDNNLHNPDASNFVNVEERDFRLAPGSGAIDAGNVHSPWTDGFTGNAPDKGAYEYGGEPWKAGVQAIE</sequence>
<dbReference type="Gene3D" id="2.160.20.10">
    <property type="entry name" value="Single-stranded right-handed beta-helix, Pectin lyase-like"/>
    <property type="match status" value="2"/>
</dbReference>
<dbReference type="Pfam" id="PF07602">
    <property type="entry name" value="DUF1565"/>
    <property type="match status" value="1"/>
</dbReference>
<dbReference type="OrthoDB" id="9765222at2"/>
<accession>A0A494XGT3</accession>
<proteinExistence type="predicted"/>
<evidence type="ECO:0000259" key="1">
    <source>
        <dbReference type="Pfam" id="PF07602"/>
    </source>
</evidence>
<organism evidence="2 3">
    <name type="scientific">Cohnella endophytica</name>
    <dbReference type="NCBI Taxonomy" id="2419778"/>
    <lineage>
        <taxon>Bacteria</taxon>
        <taxon>Bacillati</taxon>
        <taxon>Bacillota</taxon>
        <taxon>Bacilli</taxon>
        <taxon>Bacillales</taxon>
        <taxon>Paenibacillaceae</taxon>
        <taxon>Cohnella</taxon>
    </lineage>
</organism>
<comment type="caution">
    <text evidence="2">The sequence shown here is derived from an EMBL/GenBank/DDBJ whole genome shotgun (WGS) entry which is preliminary data.</text>
</comment>
<dbReference type="RefSeq" id="WP_120978553.1">
    <property type="nucleotide sequence ID" value="NZ_RBZM01000008.1"/>
</dbReference>
<gene>
    <name evidence="2" type="ORF">D7Z26_18750</name>
</gene>